<feature type="domain" description="AAA+ ATPase" evidence="8">
    <location>
        <begin position="1894"/>
        <end position="2031"/>
    </location>
</feature>
<dbReference type="CDD" id="cd17936">
    <property type="entry name" value="EEXXEc_NFX1"/>
    <property type="match status" value="1"/>
</dbReference>
<comment type="similarity">
    <text evidence="1">Belongs to the CbxX/CfxQ family.</text>
</comment>
<feature type="domain" description="AAA+ ATPase" evidence="8">
    <location>
        <begin position="499"/>
        <end position="779"/>
    </location>
</feature>
<dbReference type="Pfam" id="PF13087">
    <property type="entry name" value="AAA_12"/>
    <property type="match status" value="1"/>
</dbReference>
<evidence type="ECO:0000256" key="4">
    <source>
        <dbReference type="ARBA" id="ARBA00022840"/>
    </source>
</evidence>
<keyword evidence="4" id="KW-0067">ATP-binding</keyword>
<dbReference type="GO" id="GO:0005525">
    <property type="term" value="F:GTP binding"/>
    <property type="evidence" value="ECO:0007669"/>
    <property type="project" value="UniProtKB-KW"/>
</dbReference>
<evidence type="ECO:0000256" key="7">
    <source>
        <dbReference type="SAM" id="MobiDB-lite"/>
    </source>
</evidence>
<keyword evidence="11" id="KW-1185">Reference proteome</keyword>
<dbReference type="Gene3D" id="3.40.50.300">
    <property type="entry name" value="P-loop containing nucleotide triphosphate hydrolases"/>
    <property type="match status" value="5"/>
</dbReference>
<proteinExistence type="inferred from homology"/>
<keyword evidence="5" id="KW-0342">GTP-binding</keyword>
<feature type="coiled-coil region" evidence="6">
    <location>
        <begin position="1186"/>
        <end position="1230"/>
    </location>
</feature>
<protein>
    <submittedName>
        <fullName evidence="10">P-loop containing nucleoside triphosphate hydrolase protein</fullName>
    </submittedName>
</protein>
<evidence type="ECO:0000256" key="1">
    <source>
        <dbReference type="ARBA" id="ARBA00010378"/>
    </source>
</evidence>
<dbReference type="GO" id="GO:0004386">
    <property type="term" value="F:helicase activity"/>
    <property type="evidence" value="ECO:0007669"/>
    <property type="project" value="InterPro"/>
</dbReference>
<keyword evidence="6" id="KW-0175">Coiled coil</keyword>
<comment type="caution">
    <text evidence="10">The sequence shown here is derived from an EMBL/GenBank/DDBJ whole genome shotgun (WGS) entry which is preliminary data.</text>
</comment>
<organism evidence="10 11">
    <name type="scientific">Schizothecium vesticola</name>
    <dbReference type="NCBI Taxonomy" id="314040"/>
    <lineage>
        <taxon>Eukaryota</taxon>
        <taxon>Fungi</taxon>
        <taxon>Dikarya</taxon>
        <taxon>Ascomycota</taxon>
        <taxon>Pezizomycotina</taxon>
        <taxon>Sordariomycetes</taxon>
        <taxon>Sordariomycetidae</taxon>
        <taxon>Sordariales</taxon>
        <taxon>Schizotheciaceae</taxon>
        <taxon>Schizothecium</taxon>
    </lineage>
</organism>
<dbReference type="PANTHER" id="PTHR43392:SF2">
    <property type="entry name" value="AAA-TYPE ATPASE FAMILY PROTEIN _ ANKYRIN REPEAT FAMILY PROTEIN"/>
    <property type="match status" value="1"/>
</dbReference>
<dbReference type="PRINTS" id="PR00819">
    <property type="entry name" value="CBXCFQXSUPER"/>
</dbReference>
<dbReference type="EMBL" id="JAUKUD010000006">
    <property type="protein sequence ID" value="KAK0740011.1"/>
    <property type="molecule type" value="Genomic_DNA"/>
</dbReference>
<dbReference type="PANTHER" id="PTHR43392">
    <property type="entry name" value="AAA-TYPE ATPASE FAMILY PROTEIN / ANKYRIN REPEAT FAMILY PROTEIN"/>
    <property type="match status" value="1"/>
</dbReference>
<evidence type="ECO:0000313" key="11">
    <source>
        <dbReference type="Proteomes" id="UP001172155"/>
    </source>
</evidence>
<dbReference type="InterPro" id="IPR003959">
    <property type="entry name" value="ATPase_AAA_core"/>
</dbReference>
<feature type="domain" description="AAA+ ATPase" evidence="8">
    <location>
        <begin position="1604"/>
        <end position="1723"/>
    </location>
</feature>
<dbReference type="FunFam" id="1.10.8.60:FF:000160">
    <property type="entry name" value="WGS project CABT00000000 data, contig 2.55"/>
    <property type="match status" value="1"/>
</dbReference>
<reference evidence="10" key="1">
    <citation type="submission" date="2023-06" db="EMBL/GenBank/DDBJ databases">
        <title>Genome-scale phylogeny and comparative genomics of the fungal order Sordariales.</title>
        <authorList>
            <consortium name="Lawrence Berkeley National Laboratory"/>
            <person name="Hensen N."/>
            <person name="Bonometti L."/>
            <person name="Westerberg I."/>
            <person name="Brannstrom I.O."/>
            <person name="Guillou S."/>
            <person name="Cros-Aarteil S."/>
            <person name="Calhoun S."/>
            <person name="Haridas S."/>
            <person name="Kuo A."/>
            <person name="Mondo S."/>
            <person name="Pangilinan J."/>
            <person name="Riley R."/>
            <person name="LaButti K."/>
            <person name="Andreopoulos B."/>
            <person name="Lipzen A."/>
            <person name="Chen C."/>
            <person name="Yanf M."/>
            <person name="Daum C."/>
            <person name="Ng V."/>
            <person name="Clum A."/>
            <person name="Steindorff A."/>
            <person name="Ohm R."/>
            <person name="Martin F."/>
            <person name="Silar P."/>
            <person name="Natvig D."/>
            <person name="Lalanne C."/>
            <person name="Gautier V."/>
            <person name="Ament-velasquez S.L."/>
            <person name="Kruys A."/>
            <person name="Hutchinson M.I."/>
            <person name="Powell A.J."/>
            <person name="Barry K."/>
            <person name="Miller A.N."/>
            <person name="Grigoriev I.V."/>
            <person name="Debuchy R."/>
            <person name="Gladieux P."/>
            <person name="Thoren M.H."/>
            <person name="Johannesson H."/>
        </authorList>
    </citation>
    <scope>NUCLEOTIDE SEQUENCE</scope>
    <source>
        <strain evidence="10">SMH3187-1</strain>
    </source>
</reference>
<name>A0AA40BTD7_9PEZI</name>
<dbReference type="GO" id="GO:0006614">
    <property type="term" value="P:SRP-dependent cotranslational protein targeting to membrane"/>
    <property type="evidence" value="ECO:0007669"/>
    <property type="project" value="InterPro"/>
</dbReference>
<feature type="region of interest" description="Disordered" evidence="7">
    <location>
        <begin position="1243"/>
        <end position="1269"/>
    </location>
</feature>
<dbReference type="InterPro" id="IPR000897">
    <property type="entry name" value="SRP54_GTPase_dom"/>
</dbReference>
<dbReference type="CDD" id="cd06008">
    <property type="entry name" value="NF-X1-zinc-finger"/>
    <property type="match status" value="1"/>
</dbReference>
<dbReference type="Proteomes" id="UP001172155">
    <property type="component" value="Unassembled WGS sequence"/>
</dbReference>
<dbReference type="SMART" id="SM00962">
    <property type="entry name" value="SRP54"/>
    <property type="match status" value="1"/>
</dbReference>
<dbReference type="InterPro" id="IPR047187">
    <property type="entry name" value="SF1_C_Upf1"/>
</dbReference>
<dbReference type="InterPro" id="IPR041627">
    <property type="entry name" value="AAA_lid_6"/>
</dbReference>
<dbReference type="Gene3D" id="1.10.8.60">
    <property type="match status" value="2"/>
</dbReference>
<dbReference type="Pfam" id="PF17866">
    <property type="entry name" value="AAA_lid_6"/>
    <property type="match status" value="2"/>
</dbReference>
<dbReference type="CDD" id="cd18808">
    <property type="entry name" value="SF1_C_Upf1"/>
    <property type="match status" value="1"/>
</dbReference>
<gene>
    <name evidence="10" type="ORF">B0T18DRAFT_482148</name>
</gene>
<feature type="compositionally biased region" description="Basic and acidic residues" evidence="7">
    <location>
        <begin position="1243"/>
        <end position="1252"/>
    </location>
</feature>
<evidence type="ECO:0000256" key="6">
    <source>
        <dbReference type="SAM" id="Coils"/>
    </source>
</evidence>
<dbReference type="FunFam" id="3.40.50.300:FF:001660">
    <property type="entry name" value="NF-X1 finger and helicase protein, putative"/>
    <property type="match status" value="1"/>
</dbReference>
<keyword evidence="10" id="KW-0378">Hydrolase</keyword>
<dbReference type="GO" id="GO:0005524">
    <property type="term" value="F:ATP binding"/>
    <property type="evidence" value="ECO:0007669"/>
    <property type="project" value="UniProtKB-KW"/>
</dbReference>
<dbReference type="FunFam" id="3.40.50.300:FF:000216">
    <property type="entry name" value="Type VII secretion ATPase EccA"/>
    <property type="match status" value="3"/>
</dbReference>
<accession>A0AA40BTD7</accession>
<dbReference type="Pfam" id="PF00004">
    <property type="entry name" value="AAA"/>
    <property type="match status" value="3"/>
</dbReference>
<sequence>MATDQRAERLRKFFFKVLHGQQPIKTSQNAQLFLEAARQQPPSACIETIVSKTTGVDALREAVRVDISPAFIIAHTLPFFYYLSDPGIKALADGQLLREVLVVIAKPPTVWNAAVQLFRNRKIPENLLASFAWLAVELVSFPAEVGVDVLDDVQDISERKTLLKSEHHEARELGYRIKKVLQLRALAAPEKEILGRGPGGRHDNDFADFRETSIYPTRDEFLCSQPPFYQTAYDVFETPLDRRANVHLDNQFRLLREDMLAELREDQQVATGVKKGRRVSLILGHLKPIALEFESSNWGGLGRGKPEQRRLKKCTLLLHCFQGLNFLQNKNPEERKKYLKNQPSLLRHQSFGVVCQGSTIFGFAFVDRDIDLLARTPPTISLQFTDGHGLRDTLMALQLPNAMGVQFVLVDTAVFAYEPVLAELQKLKELPLQDALVSPSGDLVSLDDDVLGPALSSSIGQLEAACHKREDPKGSIRLPRQPNITVDHSQMMALLHALKSSVSNIQGPPGTGKSFIGARAAKYFFQAGKTILVITYTNHSLDQFLEDLRNTGIPDNDMVRIGAKAKCSAATASLLLREHKSVYKRSREAWDIINIRKAAASVVAQELDKCFQSYCTFSPRWTDISEYLEFSDEDQRFYTALLVPAEMENGGWRQAGRAGRVVGPDYLYLQWIDGKGPGAFGKGMPAESKEVWALPKPERKDHDARWRRLLLEERLQNIQELVRQYHQHLDFLDVMFSEGDAEILAQKRVIGCTTTGAAIHSRLIRAARPDVVIVEEAGEILESHVLTALGPTVKQLVLIGDHKQLRPKINNYSLSVEKGEGFDLNRSLFERLIIQGAKHVTLTEQHRMVPEISLFPRMMTYPDLVDGPTTSGRPAMRGIRDRVVFLNHSVLEESDGSIKDRRDTGSMKESKKNRFEAEMVLRCIKFFGQQGYMSSQIVILTPYLGQVRVLQDLLRENQHDPELSEMDKRDLIRAGLLSEAASKVDREPIRVSTIDNYQGEENDIVIASLTRSNESGDIGFMAAPERLNVLITRARNCLVMIGNMVTFMQSKKGRQVWHPFFELLRTHGHLYDGLPVRCEKHPEREALLKEPMDFDKSCPDGGCTEPCLATLKCGKHQCKSRCHRVTDHSSALCNELVDRVCERQHKTKVPCAKQSDGCQKCIREDKEHERRIRRDLQLEEEPQRRQAEYLKKLQELDDEIEHQRRITKYKAEEEDQKKTLEQRQADLAAAKASQRRILEQEAKVKASKEAKNASKQAKGPKTKYSFPDVDDSRTEWEHIKATDGCESKPLDELMEMIGLEEVKQEFLSIKSKVDLTARQGTSLASERFSCSMLGNPGTGKTTVARLYAQFLTEVGVIPGNCFKENTGAGLANIGVSGCKKLVDEILNDGGGVMFIDEAYQLTSGNNPGGAAVVDYLIAEVENQRGKVVFVLAGYHKQMESFFAHNPGLPSRFPIQMNFADYSNDELLRILELKVSNRYNGIMECDDGLRGLYCRIIARRIGCGRGKDGFGNARAVENTLSAVYKRQADRLRRERKAGRKPSDLFLTKEDLIGPEPSEALTRCAGWKKLQELIGLGAVKEAVRALVDSIQQNYSRELAEKPQVEYSLNKVFLGNPGTGKTTVAKIYGEILVALGLLSKGEVVVKNPSDFVGAVLGQSEQNTKGILASAVGKVLVIDEAYGLYGGGGNQGASSDPYKTAVIDTIVAEVQSVPGDDRCVLLLGYKDQMETMFQNVNPGLSRRFPIASAFTFDDFSPDELRKIMHLKLKQQGYQASGQAVSVAMEMLDRARNRPNFGNAGEVDILLNETKARHQRRLALARKAVSSQAPTKAGLTDDDTLLNAQDFDPDFDRAKSSTTNARALFKDTVGSEQVVALLEGYQDTVRRLKSLDMDPKEDIPFNFLFRGPPGTGKTTTAKKMGKVFYDMGFLATADVEECSATDLIGQYVGQTGPKVQQLLDKALGRVLFIDEAYRLAEGHFAKEAMDEIVDSVTKPRYHKKLIIILAGYDADINRLMSVNAGLTSRFPEVIDFRPLTPEKCTALLLQLLQKKQEAVKTKGKNKLDLSCLDVPSPEFSAFVTREFEKLSSQANWASARDVQSLEKKIFGKILKANSSPTQDLVLTEEMVKRTMGEMLRERAARSRAAPMTLDLSQLVPQEPQTAQPPAPRQTTTMAKTTAAVETVQTELEGTEEMPEEDQKLEVVLDEPARRRPAIRDAGVSDEVWEQLQRDQRAEEAREEEYLQLKEKAKTASEAAREAIVKRLVEEERRRREELERKKKLERAGMCPMGYHWIEQGGGYRCAGGSHFVSKEELGAM</sequence>
<dbReference type="SUPFAM" id="SSF52540">
    <property type="entry name" value="P-loop containing nucleoside triphosphate hydrolases"/>
    <property type="match status" value="4"/>
</dbReference>
<evidence type="ECO:0000259" key="9">
    <source>
        <dbReference type="SMART" id="SM00962"/>
    </source>
</evidence>
<keyword evidence="2" id="KW-0547">Nucleotide-binding</keyword>
<dbReference type="SMART" id="SM00382">
    <property type="entry name" value="AAA"/>
    <property type="match status" value="4"/>
</dbReference>
<evidence type="ECO:0000256" key="5">
    <source>
        <dbReference type="ARBA" id="ARBA00023134"/>
    </source>
</evidence>
<dbReference type="InterPro" id="IPR041679">
    <property type="entry name" value="DNA2/NAM7-like_C"/>
</dbReference>
<evidence type="ECO:0000313" key="10">
    <source>
        <dbReference type="EMBL" id="KAK0740011.1"/>
    </source>
</evidence>
<evidence type="ECO:0000256" key="3">
    <source>
        <dbReference type="ARBA" id="ARBA00022806"/>
    </source>
</evidence>
<dbReference type="Pfam" id="PF13086">
    <property type="entry name" value="AAA_11"/>
    <property type="match status" value="1"/>
</dbReference>
<evidence type="ECO:0000256" key="2">
    <source>
        <dbReference type="ARBA" id="ARBA00022741"/>
    </source>
</evidence>
<dbReference type="CDD" id="cd00009">
    <property type="entry name" value="AAA"/>
    <property type="match status" value="2"/>
</dbReference>
<dbReference type="InterPro" id="IPR050773">
    <property type="entry name" value="CbxX/CfxQ_RuBisCO_ESX"/>
</dbReference>
<dbReference type="InterPro" id="IPR041677">
    <property type="entry name" value="DNA2/NAM7_AAA_11"/>
</dbReference>
<keyword evidence="3" id="KW-0347">Helicase</keyword>
<dbReference type="InterPro" id="IPR003593">
    <property type="entry name" value="AAA+_ATPase"/>
</dbReference>
<feature type="coiled-coil region" evidence="6">
    <location>
        <begin position="2252"/>
        <end position="2279"/>
    </location>
</feature>
<evidence type="ECO:0000259" key="8">
    <source>
        <dbReference type="SMART" id="SM00382"/>
    </source>
</evidence>
<feature type="domain" description="SRP54-type proteins GTP-binding" evidence="9">
    <location>
        <begin position="1895"/>
        <end position="2041"/>
    </location>
</feature>
<dbReference type="InterPro" id="IPR027417">
    <property type="entry name" value="P-loop_NTPase"/>
</dbReference>
<dbReference type="GO" id="GO:0016887">
    <property type="term" value="F:ATP hydrolysis activity"/>
    <property type="evidence" value="ECO:0007669"/>
    <property type="project" value="InterPro"/>
</dbReference>
<feature type="domain" description="AAA+ ATPase" evidence="8">
    <location>
        <begin position="1326"/>
        <end position="1476"/>
    </location>
</feature>
<dbReference type="InterPro" id="IPR000641">
    <property type="entry name" value="CbxX/CfxQ"/>
</dbReference>